<evidence type="ECO:0000256" key="1">
    <source>
        <dbReference type="ARBA" id="ARBA00010923"/>
    </source>
</evidence>
<evidence type="ECO:0000256" key="2">
    <source>
        <dbReference type="ARBA" id="ARBA00022747"/>
    </source>
</evidence>
<evidence type="ECO:0000313" key="5">
    <source>
        <dbReference type="EMBL" id="MCP9599889.1"/>
    </source>
</evidence>
<dbReference type="EC" id="3.1.21.-" evidence="5"/>
<dbReference type="Gene3D" id="3.90.220.20">
    <property type="entry name" value="DNA methylase specificity domains"/>
    <property type="match status" value="2"/>
</dbReference>
<evidence type="ECO:0000313" key="6">
    <source>
        <dbReference type="Proteomes" id="UP001204486"/>
    </source>
</evidence>
<feature type="domain" description="Type I restriction modification DNA specificity" evidence="4">
    <location>
        <begin position="2"/>
        <end position="155"/>
    </location>
</feature>
<protein>
    <submittedName>
        <fullName evidence="5">Restriction endonuclease subunit S</fullName>
        <ecNumber evidence="5">3.1.21.-</ecNumber>
    </submittedName>
</protein>
<keyword evidence="3" id="KW-0238">DNA-binding</keyword>
<dbReference type="GO" id="GO:0003677">
    <property type="term" value="F:DNA binding"/>
    <property type="evidence" value="ECO:0007669"/>
    <property type="project" value="UniProtKB-KW"/>
</dbReference>
<dbReference type="InterPro" id="IPR052021">
    <property type="entry name" value="Type-I_RS_S_subunit"/>
</dbReference>
<dbReference type="InterPro" id="IPR000055">
    <property type="entry name" value="Restrct_endonuc_typeI_TRD"/>
</dbReference>
<dbReference type="PANTHER" id="PTHR30408">
    <property type="entry name" value="TYPE-1 RESTRICTION ENZYME ECOKI SPECIFICITY PROTEIN"/>
    <property type="match status" value="1"/>
</dbReference>
<keyword evidence="5" id="KW-0255">Endonuclease</keyword>
<evidence type="ECO:0000256" key="3">
    <source>
        <dbReference type="ARBA" id="ARBA00023125"/>
    </source>
</evidence>
<dbReference type="GO" id="GO:0004519">
    <property type="term" value="F:endonuclease activity"/>
    <property type="evidence" value="ECO:0007669"/>
    <property type="project" value="UniProtKB-KW"/>
</dbReference>
<reference evidence="5" key="1">
    <citation type="submission" date="2022-07" db="EMBL/GenBank/DDBJ databases">
        <title>Prevotella copri.</title>
        <authorList>
            <person name="Yang C."/>
        </authorList>
    </citation>
    <scope>NUCLEOTIDE SEQUENCE</scope>
    <source>
        <strain evidence="5">HF1476</strain>
    </source>
</reference>
<feature type="domain" description="Type I restriction modification DNA specificity" evidence="4">
    <location>
        <begin position="185"/>
        <end position="343"/>
    </location>
</feature>
<dbReference type="GO" id="GO:0009307">
    <property type="term" value="P:DNA restriction-modification system"/>
    <property type="evidence" value="ECO:0007669"/>
    <property type="project" value="UniProtKB-KW"/>
</dbReference>
<dbReference type="GO" id="GO:0016787">
    <property type="term" value="F:hydrolase activity"/>
    <property type="evidence" value="ECO:0007669"/>
    <property type="project" value="UniProtKB-KW"/>
</dbReference>
<dbReference type="InterPro" id="IPR044946">
    <property type="entry name" value="Restrct_endonuc_typeI_TRD_sf"/>
</dbReference>
<keyword evidence="5" id="KW-0540">Nuclease</keyword>
<gene>
    <name evidence="5" type="ORF">NNC55_07975</name>
</gene>
<keyword evidence="5" id="KW-0378">Hydrolase</keyword>
<comment type="similarity">
    <text evidence="1">Belongs to the type-I restriction system S methylase family.</text>
</comment>
<keyword evidence="2" id="KW-0680">Restriction system</keyword>
<name>A0AAW5IX75_9BACT</name>
<organism evidence="5 6">
    <name type="scientific">Segatella copri</name>
    <dbReference type="NCBI Taxonomy" id="165179"/>
    <lineage>
        <taxon>Bacteria</taxon>
        <taxon>Pseudomonadati</taxon>
        <taxon>Bacteroidota</taxon>
        <taxon>Bacteroidia</taxon>
        <taxon>Bacteroidales</taxon>
        <taxon>Prevotellaceae</taxon>
        <taxon>Segatella</taxon>
    </lineage>
</organism>
<comment type="caution">
    <text evidence="5">The sequence shown here is derived from an EMBL/GenBank/DDBJ whole genome shotgun (WGS) entry which is preliminary data.</text>
</comment>
<accession>A0AAW5IX75</accession>
<dbReference type="RefSeq" id="WP_254973962.1">
    <property type="nucleotide sequence ID" value="NZ_JANDWK010000016.1"/>
</dbReference>
<sequence length="388" mass="44484">MEWKEDVLGNVLEVKYGKDHKKLADGQYPVYGSGGLMRYVDSKLYDGPSILIPRKGTLNNIMFVESPFWTVDTMFWSIINTDKVDPKFLFYSICKRDFASMNVGSAVPSMTVNILNDIQISYPKNIEDQRRIASILSSLDRKIELNNKINADLEEMAQAIFKNWFVDFEPFKDGKFVDSELGMIPEGWKVGKITDIGCLITDYVSNGSFASLKQNVHLYETKEYAQFIRNTDLKTNTFSVYVDKHSYDFLSKSTLYGNEIIISNVGDVGSVHLCPKLDIPMTLGNNIIMLRPNEKEYNYFLYLWFKYFSGQALIQGIKGGSAQPKFNKTDFKNLPLLIPSFEIIERSYWIFESMFSILSSNVKENSRLSLLRDTLLPRLMSGELEVPE</sequence>
<dbReference type="SUPFAM" id="SSF116734">
    <property type="entry name" value="DNA methylase specificity domain"/>
    <property type="match status" value="2"/>
</dbReference>
<dbReference type="AlphaFoldDB" id="A0AAW5IX75"/>
<dbReference type="PANTHER" id="PTHR30408:SF13">
    <property type="entry name" value="TYPE I RESTRICTION ENZYME HINDI SPECIFICITY SUBUNIT"/>
    <property type="match status" value="1"/>
</dbReference>
<dbReference type="CDD" id="cd17288">
    <property type="entry name" value="RMtype1_S_LlaAI06ORF1089P_TRD1-CR1_like"/>
    <property type="match status" value="1"/>
</dbReference>
<proteinExistence type="inferred from homology"/>
<evidence type="ECO:0000259" key="4">
    <source>
        <dbReference type="Pfam" id="PF01420"/>
    </source>
</evidence>
<dbReference type="Proteomes" id="UP001204486">
    <property type="component" value="Unassembled WGS sequence"/>
</dbReference>
<dbReference type="EMBL" id="JANDWN010000018">
    <property type="protein sequence ID" value="MCP9599889.1"/>
    <property type="molecule type" value="Genomic_DNA"/>
</dbReference>
<dbReference type="Pfam" id="PF01420">
    <property type="entry name" value="Methylase_S"/>
    <property type="match status" value="2"/>
</dbReference>